<evidence type="ECO:0000256" key="9">
    <source>
        <dbReference type="RuleBase" id="RU362081"/>
    </source>
</evidence>
<keyword evidence="8 9" id="KW-0472">Membrane</keyword>
<dbReference type="InterPro" id="IPR018303">
    <property type="entry name" value="ATPase_P-typ_P_site"/>
</dbReference>
<dbReference type="GO" id="GO:0016020">
    <property type="term" value="C:membrane"/>
    <property type="evidence" value="ECO:0007669"/>
    <property type="project" value="UniProtKB-SubCell"/>
</dbReference>
<dbReference type="SFLD" id="SFLDG00002">
    <property type="entry name" value="C1.7:_P-type_atpase_like"/>
    <property type="match status" value="1"/>
</dbReference>
<evidence type="ECO:0000256" key="3">
    <source>
        <dbReference type="ARBA" id="ARBA00022723"/>
    </source>
</evidence>
<evidence type="ECO:0000313" key="13">
    <source>
        <dbReference type="Proteomes" id="UP001187192"/>
    </source>
</evidence>
<dbReference type="AlphaFoldDB" id="A0AA88E0A3"/>
<keyword evidence="4 9" id="KW-0547">Nucleotide-binding</keyword>
<evidence type="ECO:0000256" key="10">
    <source>
        <dbReference type="SAM" id="MobiDB-lite"/>
    </source>
</evidence>
<evidence type="ECO:0000256" key="5">
    <source>
        <dbReference type="ARBA" id="ARBA00022840"/>
    </source>
</evidence>
<keyword evidence="5 9" id="KW-0067">ATP-binding</keyword>
<evidence type="ECO:0000256" key="4">
    <source>
        <dbReference type="ARBA" id="ARBA00022741"/>
    </source>
</evidence>
<dbReference type="Gene3D" id="3.30.70.100">
    <property type="match status" value="1"/>
</dbReference>
<dbReference type="GO" id="GO:0055070">
    <property type="term" value="P:copper ion homeostasis"/>
    <property type="evidence" value="ECO:0007669"/>
    <property type="project" value="TreeGrafter"/>
</dbReference>
<dbReference type="GO" id="GO:0043682">
    <property type="term" value="F:P-type divalent copper transporter activity"/>
    <property type="evidence" value="ECO:0007669"/>
    <property type="project" value="TreeGrafter"/>
</dbReference>
<dbReference type="Pfam" id="PF00702">
    <property type="entry name" value="Hydrolase"/>
    <property type="match status" value="1"/>
</dbReference>
<evidence type="ECO:0000256" key="8">
    <source>
        <dbReference type="ARBA" id="ARBA00023136"/>
    </source>
</evidence>
<feature type="domain" description="HMA" evidence="11">
    <location>
        <begin position="91"/>
        <end position="166"/>
    </location>
</feature>
<dbReference type="SUPFAM" id="SSF81660">
    <property type="entry name" value="Metal cation-transporting ATPase, ATP-binding domain N"/>
    <property type="match status" value="1"/>
</dbReference>
<dbReference type="InterPro" id="IPR023299">
    <property type="entry name" value="ATPase_P-typ_cyto_dom_N"/>
</dbReference>
<evidence type="ECO:0000256" key="1">
    <source>
        <dbReference type="ARBA" id="ARBA00004141"/>
    </source>
</evidence>
<name>A0AA88E0A3_FICCA</name>
<dbReference type="InterPro" id="IPR027256">
    <property type="entry name" value="P-typ_ATPase_IB"/>
</dbReference>
<keyword evidence="2 9" id="KW-0812">Transmembrane</keyword>
<dbReference type="PANTHER" id="PTHR43520">
    <property type="entry name" value="ATP7, ISOFORM B"/>
    <property type="match status" value="1"/>
</dbReference>
<accession>A0AA88E0A3</accession>
<proteinExistence type="inferred from homology"/>
<dbReference type="FunFam" id="3.40.1110.10:FF:000046">
    <property type="entry name" value="Copper-transporting ATPase PAA2, chloroplastic"/>
    <property type="match status" value="1"/>
</dbReference>
<comment type="subcellular location">
    <subcellularLocation>
        <location evidence="1">Membrane</location>
        <topology evidence="1">Multi-pass membrane protein</topology>
    </subcellularLocation>
</comment>
<feature type="transmembrane region" description="Helical" evidence="9">
    <location>
        <begin position="671"/>
        <end position="693"/>
    </location>
</feature>
<organism evidence="12 13">
    <name type="scientific">Ficus carica</name>
    <name type="common">Common fig</name>
    <dbReference type="NCBI Taxonomy" id="3494"/>
    <lineage>
        <taxon>Eukaryota</taxon>
        <taxon>Viridiplantae</taxon>
        <taxon>Streptophyta</taxon>
        <taxon>Embryophyta</taxon>
        <taxon>Tracheophyta</taxon>
        <taxon>Spermatophyta</taxon>
        <taxon>Magnoliopsida</taxon>
        <taxon>eudicotyledons</taxon>
        <taxon>Gunneridae</taxon>
        <taxon>Pentapetalae</taxon>
        <taxon>rosids</taxon>
        <taxon>fabids</taxon>
        <taxon>Rosales</taxon>
        <taxon>Moraceae</taxon>
        <taxon>Ficeae</taxon>
        <taxon>Ficus</taxon>
    </lineage>
</organism>
<dbReference type="InterPro" id="IPR023298">
    <property type="entry name" value="ATPase_P-typ_TM_dom_sf"/>
</dbReference>
<gene>
    <name evidence="12" type="ORF">TIFTF001_032376</name>
</gene>
<dbReference type="PANTHER" id="PTHR43520:SF19">
    <property type="entry name" value="COPPER-TRANSPORTING ATPASE PAA2, CHLOROPLASTIC"/>
    <property type="match status" value="1"/>
</dbReference>
<dbReference type="PRINTS" id="PR00119">
    <property type="entry name" value="CATATPASE"/>
</dbReference>
<dbReference type="EMBL" id="BTGU01000147">
    <property type="protein sequence ID" value="GMN63301.1"/>
    <property type="molecule type" value="Genomic_DNA"/>
</dbReference>
<dbReference type="NCBIfam" id="TIGR01525">
    <property type="entry name" value="ATPase-IB_hvy"/>
    <property type="match status" value="1"/>
</dbReference>
<dbReference type="Gene3D" id="3.40.50.1000">
    <property type="entry name" value="HAD superfamily/HAD-like"/>
    <property type="match status" value="1"/>
</dbReference>
<feature type="compositionally biased region" description="Low complexity" evidence="10">
    <location>
        <begin position="66"/>
        <end position="80"/>
    </location>
</feature>
<keyword evidence="3 9" id="KW-0479">Metal-binding</keyword>
<comment type="caution">
    <text evidence="9">Lacks conserved residue(s) required for the propagation of feature annotation.</text>
</comment>
<protein>
    <recommendedName>
        <fullName evidence="11">HMA domain-containing protein</fullName>
    </recommendedName>
</protein>
<dbReference type="Gene3D" id="3.40.1110.10">
    <property type="entry name" value="Calcium-transporting ATPase, cytoplasmic domain N"/>
    <property type="match status" value="1"/>
</dbReference>
<dbReference type="SFLD" id="SFLDF00027">
    <property type="entry name" value="p-type_atpase"/>
    <property type="match status" value="1"/>
</dbReference>
<keyword evidence="6" id="KW-1278">Translocase</keyword>
<dbReference type="PROSITE" id="PS00154">
    <property type="entry name" value="ATPASE_E1_E2"/>
    <property type="match status" value="1"/>
</dbReference>
<dbReference type="SUPFAM" id="SSF55008">
    <property type="entry name" value="HMA, heavy metal-associated domain"/>
    <property type="match status" value="1"/>
</dbReference>
<dbReference type="GO" id="GO:0005507">
    <property type="term" value="F:copper ion binding"/>
    <property type="evidence" value="ECO:0007669"/>
    <property type="project" value="TreeGrafter"/>
</dbReference>
<feature type="region of interest" description="Disordered" evidence="10">
    <location>
        <begin position="66"/>
        <end position="91"/>
    </location>
</feature>
<dbReference type="Pfam" id="PF00403">
    <property type="entry name" value="HMA"/>
    <property type="match status" value="1"/>
</dbReference>
<dbReference type="InterPro" id="IPR001757">
    <property type="entry name" value="P_typ_ATPase"/>
</dbReference>
<dbReference type="NCBIfam" id="TIGR01494">
    <property type="entry name" value="ATPase_P-type"/>
    <property type="match status" value="1"/>
</dbReference>
<dbReference type="InterPro" id="IPR036412">
    <property type="entry name" value="HAD-like_sf"/>
</dbReference>
<dbReference type="Proteomes" id="UP001187192">
    <property type="component" value="Unassembled WGS sequence"/>
</dbReference>
<dbReference type="SUPFAM" id="SSF56784">
    <property type="entry name" value="HAD-like"/>
    <property type="match status" value="1"/>
</dbReference>
<dbReference type="PROSITE" id="PS50846">
    <property type="entry name" value="HMA_2"/>
    <property type="match status" value="1"/>
</dbReference>
<evidence type="ECO:0000256" key="2">
    <source>
        <dbReference type="ARBA" id="ARBA00022692"/>
    </source>
</evidence>
<evidence type="ECO:0000256" key="6">
    <source>
        <dbReference type="ARBA" id="ARBA00022967"/>
    </source>
</evidence>
<keyword evidence="7 9" id="KW-1133">Transmembrane helix</keyword>
<evidence type="ECO:0000256" key="7">
    <source>
        <dbReference type="ARBA" id="ARBA00022989"/>
    </source>
</evidence>
<dbReference type="SFLD" id="SFLDS00003">
    <property type="entry name" value="Haloacid_Dehalogenase"/>
    <property type="match status" value="1"/>
</dbReference>
<dbReference type="CDD" id="cd00371">
    <property type="entry name" value="HMA"/>
    <property type="match status" value="1"/>
</dbReference>
<dbReference type="InterPro" id="IPR044492">
    <property type="entry name" value="P_typ_ATPase_HD_dom"/>
</dbReference>
<evidence type="ECO:0000313" key="12">
    <source>
        <dbReference type="EMBL" id="GMN63301.1"/>
    </source>
</evidence>
<comment type="caution">
    <text evidence="12">The sequence shown here is derived from an EMBL/GenBank/DDBJ whole genome shotgun (WGS) entry which is preliminary data.</text>
</comment>
<reference evidence="12" key="1">
    <citation type="submission" date="2023-07" db="EMBL/GenBank/DDBJ databases">
        <title>draft genome sequence of fig (Ficus carica).</title>
        <authorList>
            <person name="Takahashi T."/>
            <person name="Nishimura K."/>
        </authorList>
    </citation>
    <scope>NUCLEOTIDE SEQUENCE</scope>
</reference>
<comment type="similarity">
    <text evidence="9">Belongs to the cation transport ATPase (P-type) (TC 3.A.3) family. Type IB subfamily.</text>
</comment>
<feature type="transmembrane region" description="Helical" evidence="9">
    <location>
        <begin position="705"/>
        <end position="723"/>
    </location>
</feature>
<dbReference type="SUPFAM" id="SSF81665">
    <property type="entry name" value="Calcium ATPase, transmembrane domain M"/>
    <property type="match status" value="1"/>
</dbReference>
<keyword evidence="13" id="KW-1185">Reference proteome</keyword>
<dbReference type="InterPro" id="IPR036163">
    <property type="entry name" value="HMA_dom_sf"/>
</dbReference>
<sequence>MTTRFLTVSSLPPAKLCFDLGHRANSDVGRFGFSPLRPQRRRVAKAIPLNGRRYLLPSKSNHSFVLSSSLQTQTSTQESSAPEQEPRGGESSVLLDVSGMMCGGCVSRVRSVLSADERVESAAVNMLTETAAIKLKPEVAAEAGFQAANVADSLARRLTECGFASKRRVSGAGVAENVRKWKEMMNKKEELLVKSRNRVAFAWTLVALCCGSHASHILHSLGIHVAHGSFFELLHNSYLKGGLALSALLGPGRDLLFDGLGALRKGSPNMNSLVGFGSLAAFVISADGPLRIEATSTGTNSTIAKIVRMHCIHARYYIGTNIFPDVLLNNIAGPDGDPLLLSLKLAVDVLVVSCPCALGLATPTAMLVGTSLGARQGLLIRGGDVLERLARIDYIALDKTGTLTEGKPTVSSVASLAYEDLEILRIAAAVENTASHPIAKAITNKAESLGLSIPATRGQLVEPGFGTLAEVDGHLVAIGSLEWVRGRFQTRTNMSDIVNLEHAIHQSSKGVTFSDYSKTVVYIGREGEGIIGAIAVSDSLRHDAKFTLGRLQQKGIKTVLLSGDREEAVATVAEAVGIGKESIKASLTPQKKSEAISTLRTGGHRIAMVGDGINDAPSLALADVGIALRIEAQENAASNAASIILLGNKLSQVVDALELAQATMSKVYQNLAWAIAYNVVTIPIAAGVLLPNFDFAMTPSLSGGLMALSSIFVVTNSLLLQLHRPDKLN</sequence>
<dbReference type="GO" id="GO:0005524">
    <property type="term" value="F:ATP binding"/>
    <property type="evidence" value="ECO:0007669"/>
    <property type="project" value="UniProtKB-UniRule"/>
</dbReference>
<dbReference type="GO" id="GO:0016887">
    <property type="term" value="F:ATP hydrolysis activity"/>
    <property type="evidence" value="ECO:0007669"/>
    <property type="project" value="InterPro"/>
</dbReference>
<evidence type="ECO:0000259" key="11">
    <source>
        <dbReference type="PROSITE" id="PS50846"/>
    </source>
</evidence>
<dbReference type="InterPro" id="IPR006121">
    <property type="entry name" value="HMA_dom"/>
</dbReference>
<dbReference type="InterPro" id="IPR023214">
    <property type="entry name" value="HAD_sf"/>
</dbReference>